<protein>
    <submittedName>
        <fullName evidence="1">Uncharacterized protein</fullName>
    </submittedName>
</protein>
<name>A0AAV4XT46_CAEEX</name>
<dbReference type="EMBL" id="BPLR01018280">
    <property type="protein sequence ID" value="GIY98331.1"/>
    <property type="molecule type" value="Genomic_DNA"/>
</dbReference>
<comment type="caution">
    <text evidence="1">The sequence shown here is derived from an EMBL/GenBank/DDBJ whole genome shotgun (WGS) entry which is preliminary data.</text>
</comment>
<reference evidence="1 2" key="1">
    <citation type="submission" date="2021-06" db="EMBL/GenBank/DDBJ databases">
        <title>Caerostris extrusa draft genome.</title>
        <authorList>
            <person name="Kono N."/>
            <person name="Arakawa K."/>
        </authorList>
    </citation>
    <scope>NUCLEOTIDE SEQUENCE [LARGE SCALE GENOMIC DNA]</scope>
</reference>
<evidence type="ECO:0000313" key="1">
    <source>
        <dbReference type="EMBL" id="GIY98331.1"/>
    </source>
</evidence>
<organism evidence="1 2">
    <name type="scientific">Caerostris extrusa</name>
    <name type="common">Bark spider</name>
    <name type="synonym">Caerostris bankana</name>
    <dbReference type="NCBI Taxonomy" id="172846"/>
    <lineage>
        <taxon>Eukaryota</taxon>
        <taxon>Metazoa</taxon>
        <taxon>Ecdysozoa</taxon>
        <taxon>Arthropoda</taxon>
        <taxon>Chelicerata</taxon>
        <taxon>Arachnida</taxon>
        <taxon>Araneae</taxon>
        <taxon>Araneomorphae</taxon>
        <taxon>Entelegynae</taxon>
        <taxon>Araneoidea</taxon>
        <taxon>Araneidae</taxon>
        <taxon>Caerostris</taxon>
    </lineage>
</organism>
<dbReference type="AlphaFoldDB" id="A0AAV4XT46"/>
<dbReference type="Proteomes" id="UP001054945">
    <property type="component" value="Unassembled WGS sequence"/>
</dbReference>
<proteinExistence type="predicted"/>
<gene>
    <name evidence="1" type="ORF">CEXT_171081</name>
</gene>
<sequence length="132" mass="14992">MQLFLNHLNSTNNLVVDVPVCTPSKRHLSNTAPIELSTWVSLLLHPRRPEALFMSVDCSSLGLTRLPRLLFSTATEKYCTVDTILVPVPTLFGTDYTKRFTFFNCNPLPYGFSDPILCVETKPFCLIFLFNF</sequence>
<accession>A0AAV4XT46</accession>
<evidence type="ECO:0000313" key="2">
    <source>
        <dbReference type="Proteomes" id="UP001054945"/>
    </source>
</evidence>
<keyword evidence="2" id="KW-1185">Reference proteome</keyword>